<comment type="caution">
    <text evidence="1">The sequence shown here is derived from an EMBL/GenBank/DDBJ whole genome shotgun (WGS) entry which is preliminary data.</text>
</comment>
<dbReference type="AlphaFoldDB" id="I2NWE7"/>
<organism evidence="1 2">
    <name type="scientific">Neisseria sicca VK64</name>
    <dbReference type="NCBI Taxonomy" id="1095748"/>
    <lineage>
        <taxon>Bacteria</taxon>
        <taxon>Pseudomonadati</taxon>
        <taxon>Pseudomonadota</taxon>
        <taxon>Betaproteobacteria</taxon>
        <taxon>Neisseriales</taxon>
        <taxon>Neisseriaceae</taxon>
        <taxon>Neisseria</taxon>
    </lineage>
</organism>
<dbReference type="PATRIC" id="fig|1095748.3.peg.327"/>
<dbReference type="Proteomes" id="UP000004473">
    <property type="component" value="Unassembled WGS sequence"/>
</dbReference>
<sequence length="41" mass="5109">MALVSCDSILLFIFFRRRPKRSSEKLQSYLKWVYKTRKERK</sequence>
<evidence type="ECO:0000313" key="2">
    <source>
        <dbReference type="Proteomes" id="UP000004473"/>
    </source>
</evidence>
<protein>
    <submittedName>
        <fullName evidence="1">Uncharacterized protein</fullName>
    </submittedName>
</protein>
<reference evidence="1 2" key="1">
    <citation type="submission" date="2012-04" db="EMBL/GenBank/DDBJ databases">
        <authorList>
            <person name="Harkins D.M."/>
            <person name="Madupu R."/>
            <person name="Durkin A.S."/>
            <person name="Torralba M."/>
            <person name="Methe B."/>
            <person name="Sutton G.G."/>
            <person name="Nelson K.E."/>
        </authorList>
    </citation>
    <scope>NUCLEOTIDE SEQUENCE [LARGE SCALE GENOMIC DNA]</scope>
    <source>
        <strain evidence="1 2">VK64</strain>
    </source>
</reference>
<gene>
    <name evidence="1" type="ORF">HMPREF1051_2205</name>
</gene>
<dbReference type="EMBL" id="AJMT01000017">
    <property type="protein sequence ID" value="EIG30158.1"/>
    <property type="molecule type" value="Genomic_DNA"/>
</dbReference>
<accession>I2NWE7</accession>
<proteinExistence type="predicted"/>
<name>I2NWE7_NEISI</name>
<evidence type="ECO:0000313" key="1">
    <source>
        <dbReference type="EMBL" id="EIG30158.1"/>
    </source>
</evidence>